<dbReference type="Gene3D" id="1.20.1290.10">
    <property type="entry name" value="AhpD-like"/>
    <property type="match status" value="1"/>
</dbReference>
<evidence type="ECO:0000313" key="3">
    <source>
        <dbReference type="Proteomes" id="UP000501346"/>
    </source>
</evidence>
<dbReference type="InterPro" id="IPR003779">
    <property type="entry name" value="CMD-like"/>
</dbReference>
<protein>
    <recommendedName>
        <fullName evidence="1">Carboxymuconolactone decarboxylase-like domain-containing protein</fullName>
    </recommendedName>
</protein>
<name>A0A6C1DVL8_SACPS</name>
<reference evidence="2 3" key="1">
    <citation type="journal article" date="2019" name="BMC Genomics">
        <title>Chromosome level assembly and comparative genome analysis confirm lager-brewing yeasts originated from a single hybridization.</title>
        <authorList>
            <person name="Salazar A.N."/>
            <person name="Gorter de Vries A.R."/>
            <person name="van den Broek M."/>
            <person name="Brouwers N."/>
            <person name="de la Torre Cortes P."/>
            <person name="Kuijpers N.G.A."/>
            <person name="Daran J.G."/>
            <person name="Abeel T."/>
        </authorList>
    </citation>
    <scope>NUCLEOTIDE SEQUENCE [LARGE SCALE GENOMIC DNA]</scope>
    <source>
        <strain evidence="2 3">CBS 1483</strain>
    </source>
</reference>
<evidence type="ECO:0000313" key="2">
    <source>
        <dbReference type="EMBL" id="QID80557.1"/>
    </source>
</evidence>
<proteinExistence type="predicted"/>
<dbReference type="Pfam" id="PF02627">
    <property type="entry name" value="CMD"/>
    <property type="match status" value="1"/>
</dbReference>
<feature type="domain" description="Carboxymuconolactone decarboxylase-like" evidence="1">
    <location>
        <begin position="205"/>
        <end position="275"/>
    </location>
</feature>
<dbReference type="InterPro" id="IPR029032">
    <property type="entry name" value="AhpD-like"/>
</dbReference>
<dbReference type="PANTHER" id="PTHR28180:SF2">
    <property type="entry name" value="PEROXISOMAL PROTEIN 2"/>
    <property type="match status" value="1"/>
</dbReference>
<dbReference type="EMBL" id="CP048991">
    <property type="protein sequence ID" value="QID80557.1"/>
    <property type="molecule type" value="Genomic_DNA"/>
</dbReference>
<dbReference type="OrthoDB" id="5537330at2759"/>
<gene>
    <name evidence="2" type="ORF">GRS66_002896</name>
</gene>
<organism evidence="2 3">
    <name type="scientific">Saccharomyces pastorianus</name>
    <name type="common">Lager yeast</name>
    <name type="synonym">Saccharomyces cerevisiae x Saccharomyces eubayanus</name>
    <dbReference type="NCBI Taxonomy" id="27292"/>
    <lineage>
        <taxon>Eukaryota</taxon>
        <taxon>Fungi</taxon>
        <taxon>Dikarya</taxon>
        <taxon>Ascomycota</taxon>
        <taxon>Saccharomycotina</taxon>
        <taxon>Saccharomycetes</taxon>
        <taxon>Saccharomycetales</taxon>
        <taxon>Saccharomycetaceae</taxon>
        <taxon>Saccharomyces</taxon>
    </lineage>
</organism>
<dbReference type="InterPro" id="IPR052999">
    <property type="entry name" value="PTS1_Protein"/>
</dbReference>
<evidence type="ECO:0000259" key="1">
    <source>
        <dbReference type="Pfam" id="PF02627"/>
    </source>
</evidence>
<dbReference type="SUPFAM" id="SSF69118">
    <property type="entry name" value="AhpD-like"/>
    <property type="match status" value="1"/>
</dbReference>
<dbReference type="GO" id="GO:0051920">
    <property type="term" value="F:peroxiredoxin activity"/>
    <property type="evidence" value="ECO:0007669"/>
    <property type="project" value="InterPro"/>
</dbReference>
<dbReference type="AlphaFoldDB" id="A0A6C1DVL8"/>
<sequence length="283" mass="32190">MNQILNAQRLIQLSQFHPKLKNIWYLVAAATFSVCNEPQEIPKLYHYAMLLSNDNAHMYRFTLASQTIDLLRSDSQIRKTLINENYQQPTFFQKQLTAKFREVILRTGPLAGLPKAINGLTVLRETTPDILLPHLDSIDPWDAAMGNSSSFSETAMRRKHDKTIQERDHTIQNGLRHWNSIYNKVSTRVVNNLNSSYPDLWYYTLAHVYGPLFSFDEILSAQETSLVIIASLVPQDVNPQLRGHLKGALNIGCDKETVEAVRGLAILVSQWCGIQWKSGVVKV</sequence>
<dbReference type="PANTHER" id="PTHR28180">
    <property type="entry name" value="CONSERVED MITOCHONDRIAL PROTEIN-RELATED"/>
    <property type="match status" value="1"/>
</dbReference>
<dbReference type="Proteomes" id="UP000501346">
    <property type="component" value="Chromosome ScX-SeX"/>
</dbReference>
<accession>A0A6C1DVL8</accession>
<keyword evidence="3" id="KW-1185">Reference proteome</keyword>